<comment type="caution">
    <text evidence="1">The sequence shown here is derived from an EMBL/GenBank/DDBJ whole genome shotgun (WGS) entry which is preliminary data.</text>
</comment>
<gene>
    <name evidence="1" type="ORF">DR950_36200</name>
</gene>
<proteinExistence type="predicted"/>
<organism evidence="1 2">
    <name type="scientific">Kitasatospora xanthocidica</name>
    <dbReference type="NCBI Taxonomy" id="83382"/>
    <lineage>
        <taxon>Bacteria</taxon>
        <taxon>Bacillati</taxon>
        <taxon>Actinomycetota</taxon>
        <taxon>Actinomycetes</taxon>
        <taxon>Kitasatosporales</taxon>
        <taxon>Streptomycetaceae</taxon>
        <taxon>Kitasatospora</taxon>
    </lineage>
</organism>
<dbReference type="Gene3D" id="3.40.50.300">
    <property type="entry name" value="P-loop containing nucleotide triphosphate hydrolases"/>
    <property type="match status" value="1"/>
</dbReference>
<name>A0A373A2T9_9ACTN</name>
<protein>
    <submittedName>
        <fullName evidence="1">Uncharacterized protein</fullName>
    </submittedName>
</protein>
<evidence type="ECO:0000313" key="2">
    <source>
        <dbReference type="Proteomes" id="UP000263377"/>
    </source>
</evidence>
<evidence type="ECO:0000313" key="1">
    <source>
        <dbReference type="EMBL" id="RGD62476.1"/>
    </source>
</evidence>
<sequence length="274" mass="30071">MISLSQAKRVKGAAGEPIPSPFKGLTKMGVEFRRGEFSIVCAGGGTGKSVFAANLSVLPNIPSLYFSADSNAATQLTRATALITGEDIQTLKRKLRTDEFDQYDKVLSDRWWLRFNFDARPTAEDLELHLKSYVEVFGIAPHLVIIDNITNVDGGADSAESYTFGLEGMCEYLNEMARKTHAHVLALHHVTGEFSDGLKPIPQSGVKGKISRVPSLILTIHKEIDGMDSRVLHISPVKNREGFEDSSGETFASYDFNTSTMRLTDVDAGEIFLP</sequence>
<dbReference type="InterPro" id="IPR027417">
    <property type="entry name" value="P-loop_NTPase"/>
</dbReference>
<dbReference type="RefSeq" id="WP_117490961.1">
    <property type="nucleotide sequence ID" value="NZ_QVIG01000001.1"/>
</dbReference>
<accession>A0A373A2T9</accession>
<dbReference type="Pfam" id="PF13481">
    <property type="entry name" value="AAA_25"/>
    <property type="match status" value="1"/>
</dbReference>
<dbReference type="Proteomes" id="UP000263377">
    <property type="component" value="Unassembled WGS sequence"/>
</dbReference>
<keyword evidence="2" id="KW-1185">Reference proteome</keyword>
<reference evidence="1 2" key="1">
    <citation type="submission" date="2018-08" db="EMBL/GenBank/DDBJ databases">
        <title>Diversity &amp; Physiological Properties of Lignin-Decomposing Actinobacteria from Soil.</title>
        <authorList>
            <person name="Roh S.G."/>
            <person name="Kim S.B."/>
        </authorList>
    </citation>
    <scope>NUCLEOTIDE SEQUENCE [LARGE SCALE GENOMIC DNA]</scope>
    <source>
        <strain evidence="1 2">MMS17-GH009</strain>
    </source>
</reference>
<dbReference type="EMBL" id="QVIG01000001">
    <property type="protein sequence ID" value="RGD62476.1"/>
    <property type="molecule type" value="Genomic_DNA"/>
</dbReference>
<dbReference type="SUPFAM" id="SSF52540">
    <property type="entry name" value="P-loop containing nucleoside triphosphate hydrolases"/>
    <property type="match status" value="1"/>
</dbReference>
<dbReference type="AlphaFoldDB" id="A0A373A2T9"/>